<dbReference type="OrthoDB" id="157137at2"/>
<feature type="transmembrane region" description="Helical" evidence="1">
    <location>
        <begin position="147"/>
        <end position="169"/>
    </location>
</feature>
<feature type="transmembrane region" description="Helical" evidence="1">
    <location>
        <begin position="60"/>
        <end position="81"/>
    </location>
</feature>
<keyword evidence="3" id="KW-1185">Reference proteome</keyword>
<keyword evidence="1" id="KW-1133">Transmembrane helix</keyword>
<name>A0A2V5L0Q2_9MICC</name>
<evidence type="ECO:0000313" key="3">
    <source>
        <dbReference type="Proteomes" id="UP000247832"/>
    </source>
</evidence>
<evidence type="ECO:0000256" key="1">
    <source>
        <dbReference type="SAM" id="Phobius"/>
    </source>
</evidence>
<proteinExistence type="predicted"/>
<accession>A0A2V5L0Q2</accession>
<organism evidence="2 3">
    <name type="scientific">Arthrobacter livingstonensis</name>
    <dbReference type="NCBI Taxonomy" id="670078"/>
    <lineage>
        <taxon>Bacteria</taxon>
        <taxon>Bacillati</taxon>
        <taxon>Actinomycetota</taxon>
        <taxon>Actinomycetes</taxon>
        <taxon>Micrococcales</taxon>
        <taxon>Micrococcaceae</taxon>
        <taxon>Arthrobacter</taxon>
    </lineage>
</organism>
<feature type="transmembrane region" description="Helical" evidence="1">
    <location>
        <begin position="181"/>
        <end position="200"/>
    </location>
</feature>
<evidence type="ECO:0000313" key="2">
    <source>
        <dbReference type="EMBL" id="PYI64578.1"/>
    </source>
</evidence>
<feature type="transmembrane region" description="Helical" evidence="1">
    <location>
        <begin position="102"/>
        <end position="132"/>
    </location>
</feature>
<dbReference type="GO" id="GO:0140359">
    <property type="term" value="F:ABC-type transporter activity"/>
    <property type="evidence" value="ECO:0007669"/>
    <property type="project" value="InterPro"/>
</dbReference>
<feature type="transmembrane region" description="Helical" evidence="1">
    <location>
        <begin position="25"/>
        <end position="48"/>
    </location>
</feature>
<protein>
    <recommendedName>
        <fullName evidence="4">ABC-2 type transporter domain-containing protein</fullName>
    </recommendedName>
</protein>
<dbReference type="AlphaFoldDB" id="A0A2V5L0Q2"/>
<keyword evidence="1" id="KW-0812">Transmembrane</keyword>
<comment type="caution">
    <text evidence="2">The sequence shown here is derived from an EMBL/GenBank/DDBJ whole genome shotgun (WGS) entry which is preliminary data.</text>
</comment>
<reference evidence="2 3" key="1">
    <citation type="submission" date="2018-05" db="EMBL/GenBank/DDBJ databases">
        <title>Genetic diversity of glacier-inhabiting Cryobacterium bacteria in China and description of Cryobacterium mengkeensis sp. nov. and Arthrobacter glacialis sp. nov.</title>
        <authorList>
            <person name="Liu Q."/>
            <person name="Xin Y.-H."/>
        </authorList>
    </citation>
    <scope>NUCLEOTIDE SEQUENCE [LARGE SCALE GENOMIC DNA]</scope>
    <source>
        <strain evidence="2 3">LI2</strain>
    </source>
</reference>
<dbReference type="GO" id="GO:0005886">
    <property type="term" value="C:plasma membrane"/>
    <property type="evidence" value="ECO:0007669"/>
    <property type="project" value="UniProtKB-SubCell"/>
</dbReference>
<dbReference type="PANTHER" id="PTHR43471">
    <property type="entry name" value="ABC TRANSPORTER PERMEASE"/>
    <property type="match status" value="1"/>
</dbReference>
<sequence>MKVRVRRVRAIFRKELREFRRRPSIIFAMSAIPVIFLIQPLVVAFGLTASAAGPIGHEHLLLYLLGIPALTPVLIAAYAVVGEREQGTLEPMLTTPVRRNEFVLAKALASLLPSVGVAYLVFAGFVACIALFTNPAVASAVLHWPQILAQVLFTPLIAAWTIWIGMFISAKSNDIRVSQQLGMLASLPAVVVIALVAFNIIPATPSLALCYAAALVLFDVLGWGAVSLAFNRERLVIGTR</sequence>
<evidence type="ECO:0008006" key="4">
    <source>
        <dbReference type="Google" id="ProtNLM"/>
    </source>
</evidence>
<feature type="transmembrane region" description="Helical" evidence="1">
    <location>
        <begin position="206"/>
        <end position="230"/>
    </location>
</feature>
<dbReference type="Pfam" id="PF12730">
    <property type="entry name" value="ABC2_membrane_4"/>
    <property type="match status" value="1"/>
</dbReference>
<keyword evidence="1" id="KW-0472">Membrane</keyword>
<dbReference type="Proteomes" id="UP000247832">
    <property type="component" value="Unassembled WGS sequence"/>
</dbReference>
<dbReference type="EMBL" id="QJVD01000046">
    <property type="protein sequence ID" value="PYI64578.1"/>
    <property type="molecule type" value="Genomic_DNA"/>
</dbReference>
<gene>
    <name evidence="2" type="ORF">CVV68_21515</name>
</gene>